<comment type="subcellular location">
    <subcellularLocation>
        <location evidence="1">Nucleus</location>
    </subcellularLocation>
</comment>
<keyword evidence="4" id="KW-1185">Reference proteome</keyword>
<name>A0AAV3PQL3_LITER</name>
<keyword evidence="1" id="KW-0158">Chromosome</keyword>
<dbReference type="GO" id="GO:0000786">
    <property type="term" value="C:nucleosome"/>
    <property type="evidence" value="ECO:0007669"/>
    <property type="project" value="UniProtKB-KW"/>
</dbReference>
<dbReference type="Proteomes" id="UP001454036">
    <property type="component" value="Unassembled WGS sequence"/>
</dbReference>
<evidence type="ECO:0000313" key="4">
    <source>
        <dbReference type="Proteomes" id="UP001454036"/>
    </source>
</evidence>
<dbReference type="GO" id="GO:0046982">
    <property type="term" value="F:protein heterodimerization activity"/>
    <property type="evidence" value="ECO:0007669"/>
    <property type="project" value="InterPro"/>
</dbReference>
<comment type="similarity">
    <text evidence="1">Belongs to the histone H2A family.</text>
</comment>
<dbReference type="Pfam" id="PF00125">
    <property type="entry name" value="Histone"/>
    <property type="match status" value="1"/>
</dbReference>
<dbReference type="InterPro" id="IPR009072">
    <property type="entry name" value="Histone-fold"/>
</dbReference>
<dbReference type="AlphaFoldDB" id="A0AAV3PQL3"/>
<dbReference type="PANTHER" id="PTHR23430">
    <property type="entry name" value="HISTONE H2A"/>
    <property type="match status" value="1"/>
</dbReference>
<dbReference type="EMBL" id="BAABME010018101">
    <property type="protein sequence ID" value="GAA0152600.1"/>
    <property type="molecule type" value="Genomic_DNA"/>
</dbReference>
<comment type="caution">
    <text evidence="3">The sequence shown here is derived from an EMBL/GenBank/DDBJ whole genome shotgun (WGS) entry which is preliminary data.</text>
</comment>
<evidence type="ECO:0000259" key="2">
    <source>
        <dbReference type="Pfam" id="PF00125"/>
    </source>
</evidence>
<proteinExistence type="inferred from homology"/>
<evidence type="ECO:0000313" key="3">
    <source>
        <dbReference type="EMBL" id="GAA0152600.1"/>
    </source>
</evidence>
<reference evidence="3 4" key="1">
    <citation type="submission" date="2024-01" db="EMBL/GenBank/DDBJ databases">
        <title>The complete chloroplast genome sequence of Lithospermum erythrorhizon: insights into the phylogenetic relationship among Boraginaceae species and the maternal lineages of purple gromwells.</title>
        <authorList>
            <person name="Okada T."/>
            <person name="Watanabe K."/>
        </authorList>
    </citation>
    <scope>NUCLEOTIDE SEQUENCE [LARGE SCALE GENOMIC DNA]</scope>
</reference>
<feature type="domain" description="Core Histone H2A/H2B/H3" evidence="2">
    <location>
        <begin position="2"/>
        <end position="59"/>
    </location>
</feature>
<comment type="subunit">
    <text evidence="1">The nucleosome is a histone octamer containing two molecules each of H2A, H2B, H3 and H4 assembled in one H3-H4 heterotetramer and two H2A-H2B heterodimers. The octamer wraps approximately 147 bp of DNA.</text>
</comment>
<keyword evidence="1" id="KW-0539">Nucleus</keyword>
<protein>
    <recommendedName>
        <fullName evidence="1">Histone H2A</fullName>
    </recommendedName>
</protein>
<dbReference type="GO" id="GO:0030527">
    <property type="term" value="F:structural constituent of chromatin"/>
    <property type="evidence" value="ECO:0007669"/>
    <property type="project" value="InterPro"/>
</dbReference>
<dbReference type="PRINTS" id="PR00620">
    <property type="entry name" value="HISTONEH2A"/>
</dbReference>
<keyword evidence="1" id="KW-0238">DNA-binding</keyword>
<dbReference type="Gene3D" id="1.10.20.10">
    <property type="entry name" value="Histone, subunit A"/>
    <property type="match status" value="1"/>
</dbReference>
<keyword evidence="1" id="KW-0544">Nucleosome core</keyword>
<dbReference type="GO" id="GO:0003677">
    <property type="term" value="F:DNA binding"/>
    <property type="evidence" value="ECO:0007669"/>
    <property type="project" value="UniProtKB-KW"/>
</dbReference>
<evidence type="ECO:0000256" key="1">
    <source>
        <dbReference type="RuleBase" id="RU003767"/>
    </source>
</evidence>
<dbReference type="InterPro" id="IPR007125">
    <property type="entry name" value="H2A/H2B/H3"/>
</dbReference>
<organism evidence="3 4">
    <name type="scientific">Lithospermum erythrorhizon</name>
    <name type="common">Purple gromwell</name>
    <name type="synonym">Lithospermum officinale var. erythrorhizon</name>
    <dbReference type="NCBI Taxonomy" id="34254"/>
    <lineage>
        <taxon>Eukaryota</taxon>
        <taxon>Viridiplantae</taxon>
        <taxon>Streptophyta</taxon>
        <taxon>Embryophyta</taxon>
        <taxon>Tracheophyta</taxon>
        <taxon>Spermatophyta</taxon>
        <taxon>Magnoliopsida</taxon>
        <taxon>eudicotyledons</taxon>
        <taxon>Gunneridae</taxon>
        <taxon>Pentapetalae</taxon>
        <taxon>asterids</taxon>
        <taxon>lamiids</taxon>
        <taxon>Boraginales</taxon>
        <taxon>Boraginaceae</taxon>
        <taxon>Boraginoideae</taxon>
        <taxon>Lithospermeae</taxon>
        <taxon>Lithospermum</taxon>
    </lineage>
</organism>
<accession>A0AAV3PQL3</accession>
<gene>
    <name evidence="3" type="ORF">LIER_37524</name>
</gene>
<dbReference type="InterPro" id="IPR002119">
    <property type="entry name" value="Histone_H2A"/>
</dbReference>
<dbReference type="GO" id="GO:0005634">
    <property type="term" value="C:nucleus"/>
    <property type="evidence" value="ECO:0007669"/>
    <property type="project" value="UniProtKB-SubCell"/>
</dbReference>
<dbReference type="SUPFAM" id="SSF47113">
    <property type="entry name" value="Histone-fold"/>
    <property type="match status" value="1"/>
</dbReference>
<sequence length="111" mass="12096">MQLHVGRVHRKLKERASAHGSVGAIAAVYTTAILECLTAEVMEFAGNASKDFKVMHITPIQGIYSSPSGKMKNSTPSSKEPLLVAALSSHSQISHQEILQRSVKILVYHPF</sequence>
<dbReference type="SMART" id="SM00414">
    <property type="entry name" value="H2A"/>
    <property type="match status" value="1"/>
</dbReference>